<comment type="similarity">
    <text evidence="2 8">Belongs to the pantothenate synthetase family.</text>
</comment>
<dbReference type="Proteomes" id="UP001596002">
    <property type="component" value="Unassembled WGS sequence"/>
</dbReference>
<dbReference type="InterPro" id="IPR042176">
    <property type="entry name" value="Pantoate_ligase_C"/>
</dbReference>
<dbReference type="Gene3D" id="3.30.1300.10">
    <property type="entry name" value="Pantoate-beta-alanine ligase, C-terminal domain"/>
    <property type="match status" value="1"/>
</dbReference>
<keyword evidence="10" id="KW-1185">Reference proteome</keyword>
<dbReference type="Gene3D" id="3.40.50.620">
    <property type="entry name" value="HUPs"/>
    <property type="match status" value="1"/>
</dbReference>
<feature type="binding site" evidence="8">
    <location>
        <begin position="147"/>
        <end position="150"/>
    </location>
    <ligand>
        <name>ATP</name>
        <dbReference type="ChEBI" id="CHEBI:30616"/>
    </ligand>
</feature>
<comment type="subcellular location">
    <subcellularLocation>
        <location evidence="8">Cytoplasm</location>
    </subcellularLocation>
</comment>
<sequence length="282" mass="31615">MKIIHTISEIRHYVKEQRSLGNTIGFVPTMGSLHEGHLSLARHAKTENQTVVMSIFVNPLQFGPSEDFDRYPRNLEADAQLADSAGVDVIFAPSVNEMYPQQQLTYVDVELVTENLCGTSRPGHFRGVATVVTKLFNIVLPDKAYFGQKDAQQVRVIQQLAQDLNMPVEIIPCPIVREPDGLAMSSRNVYLSPEERKQALSVYRSIQEAQKLFDAGHRSASFIRERVQSIIAVEPLAEIDYIKIVDLQNFSDLNDQINRDALLAVAVRFGATRLIDNTILVP</sequence>
<evidence type="ECO:0000256" key="2">
    <source>
        <dbReference type="ARBA" id="ARBA00009256"/>
    </source>
</evidence>
<comment type="miscellaneous">
    <text evidence="8">The reaction proceeds by a bi uni uni bi ping pong mechanism.</text>
</comment>
<name>A0ABV9Q3W9_9BACL</name>
<comment type="catalytic activity">
    <reaction evidence="7 8">
        <text>(R)-pantoate + beta-alanine + ATP = (R)-pantothenate + AMP + diphosphate + H(+)</text>
        <dbReference type="Rhea" id="RHEA:10912"/>
        <dbReference type="ChEBI" id="CHEBI:15378"/>
        <dbReference type="ChEBI" id="CHEBI:15980"/>
        <dbReference type="ChEBI" id="CHEBI:29032"/>
        <dbReference type="ChEBI" id="CHEBI:30616"/>
        <dbReference type="ChEBI" id="CHEBI:33019"/>
        <dbReference type="ChEBI" id="CHEBI:57966"/>
        <dbReference type="ChEBI" id="CHEBI:456215"/>
        <dbReference type="EC" id="6.3.2.1"/>
    </reaction>
</comment>
<dbReference type="EMBL" id="JBHSHC010000112">
    <property type="protein sequence ID" value="MFC4768964.1"/>
    <property type="molecule type" value="Genomic_DNA"/>
</dbReference>
<proteinExistence type="inferred from homology"/>
<feature type="binding site" evidence="8">
    <location>
        <position position="176"/>
    </location>
    <ligand>
        <name>ATP</name>
        <dbReference type="ChEBI" id="CHEBI:30616"/>
    </ligand>
</feature>
<feature type="binding site" evidence="8">
    <location>
        <position position="61"/>
    </location>
    <ligand>
        <name>beta-alanine</name>
        <dbReference type="ChEBI" id="CHEBI:57966"/>
    </ligand>
</feature>
<comment type="pathway">
    <text evidence="1 8">Cofactor biosynthesis; (R)-pantothenate biosynthesis; (R)-pantothenate from (R)-pantoate and beta-alanine: step 1/1.</text>
</comment>
<dbReference type="CDD" id="cd00560">
    <property type="entry name" value="PanC"/>
    <property type="match status" value="1"/>
</dbReference>
<dbReference type="HAMAP" id="MF_00158">
    <property type="entry name" value="PanC"/>
    <property type="match status" value="1"/>
</dbReference>
<keyword evidence="8" id="KW-0963">Cytoplasm</keyword>
<feature type="binding site" evidence="8">
    <location>
        <begin position="184"/>
        <end position="187"/>
    </location>
    <ligand>
        <name>ATP</name>
        <dbReference type="ChEBI" id="CHEBI:30616"/>
    </ligand>
</feature>
<evidence type="ECO:0000256" key="3">
    <source>
        <dbReference type="ARBA" id="ARBA00022598"/>
    </source>
</evidence>
<evidence type="ECO:0000256" key="8">
    <source>
        <dbReference type="HAMAP-Rule" id="MF_00158"/>
    </source>
</evidence>
<comment type="caution">
    <text evidence="9">The sequence shown here is derived from an EMBL/GenBank/DDBJ whole genome shotgun (WGS) entry which is preliminary data.</text>
</comment>
<evidence type="ECO:0000256" key="4">
    <source>
        <dbReference type="ARBA" id="ARBA00022655"/>
    </source>
</evidence>
<feature type="binding site" evidence="8">
    <location>
        <begin position="30"/>
        <end position="37"/>
    </location>
    <ligand>
        <name>ATP</name>
        <dbReference type="ChEBI" id="CHEBI:30616"/>
    </ligand>
</feature>
<evidence type="ECO:0000313" key="10">
    <source>
        <dbReference type="Proteomes" id="UP001596002"/>
    </source>
</evidence>
<evidence type="ECO:0000256" key="5">
    <source>
        <dbReference type="ARBA" id="ARBA00022741"/>
    </source>
</evidence>
<dbReference type="EC" id="6.3.2.1" evidence="8"/>
<comment type="function">
    <text evidence="8">Catalyzes the condensation of pantoate with beta-alanine in an ATP-dependent reaction via a pantoyl-adenylate intermediate.</text>
</comment>
<evidence type="ECO:0000256" key="1">
    <source>
        <dbReference type="ARBA" id="ARBA00004990"/>
    </source>
</evidence>
<organism evidence="9 10">
    <name type="scientific">Effusibacillus consociatus</name>
    <dbReference type="NCBI Taxonomy" id="1117041"/>
    <lineage>
        <taxon>Bacteria</taxon>
        <taxon>Bacillati</taxon>
        <taxon>Bacillota</taxon>
        <taxon>Bacilli</taxon>
        <taxon>Bacillales</taxon>
        <taxon>Alicyclobacillaceae</taxon>
        <taxon>Effusibacillus</taxon>
    </lineage>
</organism>
<accession>A0ABV9Q3W9</accession>
<evidence type="ECO:0000256" key="6">
    <source>
        <dbReference type="ARBA" id="ARBA00022840"/>
    </source>
</evidence>
<evidence type="ECO:0000256" key="7">
    <source>
        <dbReference type="ARBA" id="ARBA00048258"/>
    </source>
</evidence>
<dbReference type="SUPFAM" id="SSF52374">
    <property type="entry name" value="Nucleotidylyl transferase"/>
    <property type="match status" value="1"/>
</dbReference>
<dbReference type="PANTHER" id="PTHR21299:SF1">
    <property type="entry name" value="PANTOATE--BETA-ALANINE LIGASE"/>
    <property type="match status" value="1"/>
</dbReference>
<keyword evidence="6 8" id="KW-0067">ATP-binding</keyword>
<feature type="binding site" evidence="8">
    <location>
        <position position="153"/>
    </location>
    <ligand>
        <name>(R)-pantoate</name>
        <dbReference type="ChEBI" id="CHEBI:15980"/>
    </ligand>
</feature>
<feature type="active site" description="Proton donor" evidence="8">
    <location>
        <position position="37"/>
    </location>
</feature>
<feature type="binding site" evidence="8">
    <location>
        <position position="61"/>
    </location>
    <ligand>
        <name>(R)-pantoate</name>
        <dbReference type="ChEBI" id="CHEBI:15980"/>
    </ligand>
</feature>
<dbReference type="Pfam" id="PF02569">
    <property type="entry name" value="Pantoate_ligase"/>
    <property type="match status" value="1"/>
</dbReference>
<keyword evidence="3 8" id="KW-0436">Ligase</keyword>
<comment type="subunit">
    <text evidence="8">Homodimer.</text>
</comment>
<reference evidence="10" key="1">
    <citation type="journal article" date="2019" name="Int. J. Syst. Evol. Microbiol.">
        <title>The Global Catalogue of Microorganisms (GCM) 10K type strain sequencing project: providing services to taxonomists for standard genome sequencing and annotation.</title>
        <authorList>
            <consortium name="The Broad Institute Genomics Platform"/>
            <consortium name="The Broad Institute Genome Sequencing Center for Infectious Disease"/>
            <person name="Wu L."/>
            <person name="Ma J."/>
        </authorList>
    </citation>
    <scope>NUCLEOTIDE SEQUENCE [LARGE SCALE GENOMIC DNA]</scope>
    <source>
        <strain evidence="10">WYCCWR 12678</strain>
    </source>
</reference>
<protein>
    <recommendedName>
        <fullName evidence="8">Pantothenate synthetase</fullName>
        <shortName evidence="8">PS</shortName>
        <ecNumber evidence="8">6.3.2.1</ecNumber>
    </recommendedName>
    <alternativeName>
        <fullName evidence="8">Pantoate--beta-alanine ligase</fullName>
    </alternativeName>
    <alternativeName>
        <fullName evidence="8">Pantoate-activating enzyme</fullName>
    </alternativeName>
</protein>
<dbReference type="RefSeq" id="WP_380026919.1">
    <property type="nucleotide sequence ID" value="NZ_JBHSHC010000112.1"/>
</dbReference>
<dbReference type="InterPro" id="IPR003721">
    <property type="entry name" value="Pantoate_ligase"/>
</dbReference>
<keyword evidence="4 8" id="KW-0566">Pantothenate biosynthesis</keyword>
<dbReference type="NCBIfam" id="TIGR00018">
    <property type="entry name" value="panC"/>
    <property type="match status" value="1"/>
</dbReference>
<evidence type="ECO:0000313" key="9">
    <source>
        <dbReference type="EMBL" id="MFC4768964.1"/>
    </source>
</evidence>
<dbReference type="GO" id="GO:0004592">
    <property type="term" value="F:pantoate-beta-alanine ligase activity"/>
    <property type="evidence" value="ECO:0007669"/>
    <property type="project" value="UniProtKB-EC"/>
</dbReference>
<dbReference type="InterPro" id="IPR014729">
    <property type="entry name" value="Rossmann-like_a/b/a_fold"/>
</dbReference>
<dbReference type="PANTHER" id="PTHR21299">
    <property type="entry name" value="CYTIDYLATE KINASE/PANTOATE-BETA-ALANINE LIGASE"/>
    <property type="match status" value="1"/>
</dbReference>
<keyword evidence="5 8" id="KW-0547">Nucleotide-binding</keyword>
<gene>
    <name evidence="8 9" type="primary">panC</name>
    <name evidence="9" type="ORF">ACFO8Q_16620</name>
</gene>